<evidence type="ECO:0000256" key="1">
    <source>
        <dbReference type="SAM" id="Phobius"/>
    </source>
</evidence>
<feature type="signal peptide" evidence="2">
    <location>
        <begin position="1"/>
        <end position="19"/>
    </location>
</feature>
<dbReference type="RefSeq" id="WP_187070291.1">
    <property type="nucleotide sequence ID" value="NZ_JACRYL010000004.1"/>
</dbReference>
<evidence type="ECO:0000256" key="2">
    <source>
        <dbReference type="SAM" id="SignalP"/>
    </source>
</evidence>
<sequence>MKIFLTFLLSLSICFTCIAQNRAKYKIKIVEKSGKVSRGNFYMAADDGLTIIKFNRDTVKLKAENISALYISRKGVIGPLMIVGGLAFVVWSASNNNALESAVILLVGAPIGVSGGLLVGQLLANKKYYKKLEAKDFPLIKENLQKYTQIK</sequence>
<keyword evidence="1" id="KW-0812">Transmembrane</keyword>
<evidence type="ECO:0008006" key="5">
    <source>
        <dbReference type="Google" id="ProtNLM"/>
    </source>
</evidence>
<name>A0ABR7KPZ3_9SPHI</name>
<keyword evidence="4" id="KW-1185">Reference proteome</keyword>
<keyword evidence="2" id="KW-0732">Signal</keyword>
<evidence type="ECO:0000313" key="4">
    <source>
        <dbReference type="Proteomes" id="UP000652755"/>
    </source>
</evidence>
<evidence type="ECO:0000313" key="3">
    <source>
        <dbReference type="EMBL" id="MBC6109807.1"/>
    </source>
</evidence>
<proteinExistence type="predicted"/>
<dbReference type="Proteomes" id="UP000652755">
    <property type="component" value="Unassembled WGS sequence"/>
</dbReference>
<comment type="caution">
    <text evidence="3">The sequence shown here is derived from an EMBL/GenBank/DDBJ whole genome shotgun (WGS) entry which is preliminary data.</text>
</comment>
<keyword evidence="1" id="KW-1133">Transmembrane helix</keyword>
<accession>A0ABR7KPZ3</accession>
<reference evidence="3 4" key="1">
    <citation type="submission" date="2020-08" db="EMBL/GenBank/DDBJ databases">
        <authorList>
            <person name="Sun Q."/>
            <person name="Inoue M."/>
        </authorList>
    </citation>
    <scope>NUCLEOTIDE SEQUENCE [LARGE SCALE GENOMIC DNA]</scope>
    <source>
        <strain evidence="3 4">CCM 8938</strain>
    </source>
</reference>
<gene>
    <name evidence="3" type="ORF">H7U22_05170</name>
</gene>
<feature type="chain" id="PRO_5045641741" description="Positive regulator of sigma(E), RseC/MucC" evidence="2">
    <location>
        <begin position="20"/>
        <end position="151"/>
    </location>
</feature>
<keyword evidence="1" id="KW-0472">Membrane</keyword>
<feature type="transmembrane region" description="Helical" evidence="1">
    <location>
        <begin position="103"/>
        <end position="124"/>
    </location>
</feature>
<protein>
    <recommendedName>
        <fullName evidence="5">Positive regulator of sigma(E), RseC/MucC</fullName>
    </recommendedName>
</protein>
<feature type="transmembrane region" description="Helical" evidence="1">
    <location>
        <begin position="70"/>
        <end position="91"/>
    </location>
</feature>
<organism evidence="3 4">
    <name type="scientific">Pedobacter fastidiosus</name>
    <dbReference type="NCBI Taxonomy" id="2765361"/>
    <lineage>
        <taxon>Bacteria</taxon>
        <taxon>Pseudomonadati</taxon>
        <taxon>Bacteroidota</taxon>
        <taxon>Sphingobacteriia</taxon>
        <taxon>Sphingobacteriales</taxon>
        <taxon>Sphingobacteriaceae</taxon>
        <taxon>Pedobacter</taxon>
    </lineage>
</organism>
<dbReference type="EMBL" id="JACRYL010000004">
    <property type="protein sequence ID" value="MBC6109807.1"/>
    <property type="molecule type" value="Genomic_DNA"/>
</dbReference>